<evidence type="ECO:0000313" key="2">
    <source>
        <dbReference type="EMBL" id="DAE31109.1"/>
    </source>
</evidence>
<feature type="coiled-coil region" evidence="1">
    <location>
        <begin position="49"/>
        <end position="76"/>
    </location>
</feature>
<evidence type="ECO:0000256" key="1">
    <source>
        <dbReference type="SAM" id="Coils"/>
    </source>
</evidence>
<reference evidence="2" key="1">
    <citation type="journal article" date="2021" name="Proc. Natl. Acad. Sci. U.S.A.">
        <title>A Catalog of Tens of Thousands of Viruses from Human Metagenomes Reveals Hidden Associations with Chronic Diseases.</title>
        <authorList>
            <person name="Tisza M.J."/>
            <person name="Buck C.B."/>
        </authorList>
    </citation>
    <scope>NUCLEOTIDE SEQUENCE</scope>
    <source>
        <strain evidence="2">CtML55</strain>
    </source>
</reference>
<sequence length="107" mass="12338">MSKYYLIKECNNIPFILGQFDSIEEAEAALPSTNKKGAKHFVVCSTEQLKSARAAISYLQEELRKSREEVRQWRDLELKTRLDFSNQICELSKIANLTVEDLTKVLL</sequence>
<dbReference type="EMBL" id="BK059105">
    <property type="protein sequence ID" value="DAE31109.1"/>
    <property type="molecule type" value="Genomic_DNA"/>
</dbReference>
<accession>A0A8S5RJ98</accession>
<proteinExistence type="predicted"/>
<protein>
    <submittedName>
        <fullName evidence="2">Uncharacterized protein</fullName>
    </submittedName>
</protein>
<keyword evidence="1" id="KW-0175">Coiled coil</keyword>
<organism evidence="2">
    <name type="scientific">virus sp. ctML55</name>
    <dbReference type="NCBI Taxonomy" id="2827627"/>
    <lineage>
        <taxon>Viruses</taxon>
    </lineage>
</organism>
<name>A0A8S5RJ98_9VIRU</name>